<dbReference type="EMBL" id="CP009056">
    <property type="protein sequence ID" value="AJA44467.1"/>
    <property type="molecule type" value="Genomic_DNA"/>
</dbReference>
<evidence type="ECO:0000313" key="1">
    <source>
        <dbReference type="EMBL" id="AJA44467.1"/>
    </source>
</evidence>
<name>A0A0A7S0X0_FRIPE</name>
<dbReference type="RefSeq" id="WP_039103969.1">
    <property type="nucleotide sequence ID" value="NZ_CP009056.1"/>
</dbReference>
<dbReference type="KEGG" id="fpp:FPB0191_00636"/>
<accession>A0A0A7S0X0</accession>
<reference evidence="1 2" key="1">
    <citation type="journal article" date="2014" name="Appl. Environ. Microbiol.">
        <title>Gut symbionts from distinct hosts exhibit genotoxic activity via divergent colibactin biosynthetic pathways.</title>
        <authorList>
            <person name="Engel P."/>
            <person name="Vizcaino M.I."/>
            <person name="Crawford J.M."/>
        </authorList>
    </citation>
    <scope>NUCLEOTIDE SEQUENCE [LARGE SCALE GENOMIC DNA]</scope>
    <source>
        <strain evidence="1 2">PEB0191</strain>
    </source>
</reference>
<keyword evidence="2" id="KW-1185">Reference proteome</keyword>
<gene>
    <name evidence="1" type="ORF">FPB0191_00636</name>
</gene>
<dbReference type="Proteomes" id="UP000030901">
    <property type="component" value="Chromosome"/>
</dbReference>
<evidence type="ECO:0000313" key="2">
    <source>
        <dbReference type="Proteomes" id="UP000030901"/>
    </source>
</evidence>
<protein>
    <submittedName>
        <fullName evidence="1">Uncharacterized protein</fullName>
    </submittedName>
</protein>
<proteinExistence type="predicted"/>
<dbReference type="AlphaFoldDB" id="A0A0A7S0X0"/>
<dbReference type="HOGENOM" id="CLU_1774698_0_0_6"/>
<organism evidence="1 2">
    <name type="scientific">Frischella perrara</name>
    <dbReference type="NCBI Taxonomy" id="1267021"/>
    <lineage>
        <taxon>Bacteria</taxon>
        <taxon>Pseudomonadati</taxon>
        <taxon>Pseudomonadota</taxon>
        <taxon>Gammaproteobacteria</taxon>
        <taxon>Orbales</taxon>
        <taxon>Orbaceae</taxon>
        <taxon>Frischella</taxon>
    </lineage>
</organism>
<sequence length="146" mass="17549">MVKKPSRRVNSFLLKKRDEKIGPFLKELFYCWGVATREWTKLGYNRKNVIYRAMEEYKLVTVRCVSYDELEQDINAISEALNDYSPDCVERQIFTQYYRGVKFILNGTEYYITRNDGQMSPDFNRPRRTISDMRLRVELHIQNKLN</sequence>